<proteinExistence type="predicted"/>
<feature type="domain" description="Acyl-ACP thioesterase N-terminal hotdog" evidence="1">
    <location>
        <begin position="2"/>
        <end position="125"/>
    </location>
</feature>
<dbReference type="Pfam" id="PF20791">
    <property type="entry name" value="Acyl-ACP_TE_C"/>
    <property type="match status" value="1"/>
</dbReference>
<dbReference type="Proteomes" id="UP000184130">
    <property type="component" value="Unassembled WGS sequence"/>
</dbReference>
<protein>
    <submittedName>
        <fullName evidence="3">Acyl-ACP thioesterase</fullName>
    </submittedName>
</protein>
<evidence type="ECO:0000259" key="1">
    <source>
        <dbReference type="Pfam" id="PF01643"/>
    </source>
</evidence>
<evidence type="ECO:0000259" key="2">
    <source>
        <dbReference type="Pfam" id="PF20791"/>
    </source>
</evidence>
<accession>A0A1M6X8A0</accession>
<name>A0A1M6X8A0_XYLRU</name>
<organism evidence="3 4">
    <name type="scientific">Xylanibacter ruminicola</name>
    <name type="common">Prevotella ruminicola</name>
    <dbReference type="NCBI Taxonomy" id="839"/>
    <lineage>
        <taxon>Bacteria</taxon>
        <taxon>Pseudomonadati</taxon>
        <taxon>Bacteroidota</taxon>
        <taxon>Bacteroidia</taxon>
        <taxon>Bacteroidales</taxon>
        <taxon>Prevotellaceae</taxon>
        <taxon>Xylanibacter</taxon>
    </lineage>
</organism>
<dbReference type="Pfam" id="PF01643">
    <property type="entry name" value="Acyl-ACP_TE"/>
    <property type="match status" value="1"/>
</dbReference>
<dbReference type="InterPro" id="IPR029069">
    <property type="entry name" value="HotDog_dom_sf"/>
</dbReference>
<dbReference type="InterPro" id="IPR049427">
    <property type="entry name" value="Acyl-ACP_TE_C"/>
</dbReference>
<dbReference type="InterPro" id="IPR002864">
    <property type="entry name" value="Acyl-ACP_thioesterase_NHD"/>
</dbReference>
<sequence>MYSLNYKVTTSACDSEGRLKLYSALQMMQDCSEMWIDSEPGVKQYFTEQNMAQLLATRQVEIIRVPEYKEELKVTTSVYGMKPMFGFRNTFIYDSQGNPCYKTWSMGAFVDKVAGKLKRVNDATIQSMTLEPQLEMNYKDRRIILPKSDGEVLEPIRVLRADIDYNKHVNNANYVRMAMELLPEDYVVSSLRVEYRVAAKLGEMLVPTIYKNDNVIIVSLSIGEDVSAIIEFS</sequence>
<dbReference type="OrthoDB" id="9801517at2"/>
<dbReference type="RefSeq" id="WP_073210099.1">
    <property type="nucleotide sequence ID" value="NZ_FRBD01000019.1"/>
</dbReference>
<feature type="domain" description="Acyl-ACP thioesterase-like C-terminal" evidence="2">
    <location>
        <begin position="154"/>
        <end position="205"/>
    </location>
</feature>
<dbReference type="GO" id="GO:0016790">
    <property type="term" value="F:thiolester hydrolase activity"/>
    <property type="evidence" value="ECO:0007669"/>
    <property type="project" value="InterPro"/>
</dbReference>
<reference evidence="3 4" key="1">
    <citation type="submission" date="2016-11" db="EMBL/GenBank/DDBJ databases">
        <authorList>
            <person name="Jaros S."/>
            <person name="Januszkiewicz K."/>
            <person name="Wedrychowicz H."/>
        </authorList>
    </citation>
    <scope>NUCLEOTIDE SEQUENCE [LARGE SCALE GENOMIC DNA]</scope>
    <source>
        <strain evidence="3 4">KHT3</strain>
    </source>
</reference>
<dbReference type="AlphaFoldDB" id="A0A1M6X8A0"/>
<dbReference type="SUPFAM" id="SSF54637">
    <property type="entry name" value="Thioesterase/thiol ester dehydrase-isomerase"/>
    <property type="match status" value="2"/>
</dbReference>
<evidence type="ECO:0000313" key="4">
    <source>
        <dbReference type="Proteomes" id="UP000184130"/>
    </source>
</evidence>
<dbReference type="GO" id="GO:0006633">
    <property type="term" value="P:fatty acid biosynthetic process"/>
    <property type="evidence" value="ECO:0007669"/>
    <property type="project" value="InterPro"/>
</dbReference>
<dbReference type="EMBL" id="FRBD01000019">
    <property type="protein sequence ID" value="SHL02138.1"/>
    <property type="molecule type" value="Genomic_DNA"/>
</dbReference>
<evidence type="ECO:0000313" key="3">
    <source>
        <dbReference type="EMBL" id="SHL02138.1"/>
    </source>
</evidence>
<dbReference type="Gene3D" id="3.10.129.10">
    <property type="entry name" value="Hotdog Thioesterase"/>
    <property type="match status" value="1"/>
</dbReference>
<gene>
    <name evidence="3" type="ORF">SAMN05216463_11964</name>
</gene>